<proteinExistence type="predicted"/>
<accession>A0AAW1T8V5</accession>
<evidence type="ECO:0000313" key="2">
    <source>
        <dbReference type="Proteomes" id="UP001485043"/>
    </source>
</evidence>
<dbReference type="EMBL" id="JALJOV010000267">
    <property type="protein sequence ID" value="KAK9865243.1"/>
    <property type="molecule type" value="Genomic_DNA"/>
</dbReference>
<keyword evidence="2" id="KW-1185">Reference proteome</keyword>
<sequence length="89" mass="9725">PVPDCRRKVAGPRPAFSLENPKYETITPIPYDIIKEASSTFLQRRGAFQHPQESATTWLLPSLDCSGGFGVRDVAAAGRQQGTGLDRQP</sequence>
<reference evidence="1 2" key="1">
    <citation type="journal article" date="2024" name="Nat. Commun.">
        <title>Phylogenomics reveals the evolutionary origins of lichenization in chlorophyte algae.</title>
        <authorList>
            <person name="Puginier C."/>
            <person name="Libourel C."/>
            <person name="Otte J."/>
            <person name="Skaloud P."/>
            <person name="Haon M."/>
            <person name="Grisel S."/>
            <person name="Petersen M."/>
            <person name="Berrin J.G."/>
            <person name="Delaux P.M."/>
            <person name="Dal Grande F."/>
            <person name="Keller J."/>
        </authorList>
    </citation>
    <scope>NUCLEOTIDE SEQUENCE [LARGE SCALE GENOMIC DNA]</scope>
    <source>
        <strain evidence="1 2">SAG 2523</strain>
    </source>
</reference>
<dbReference type="Proteomes" id="UP001485043">
    <property type="component" value="Unassembled WGS sequence"/>
</dbReference>
<evidence type="ECO:0000313" key="1">
    <source>
        <dbReference type="EMBL" id="KAK9865243.1"/>
    </source>
</evidence>
<dbReference type="AlphaFoldDB" id="A0AAW1T8V5"/>
<name>A0AAW1T8V5_9CHLO</name>
<feature type="non-terminal residue" evidence="1">
    <location>
        <position position="1"/>
    </location>
</feature>
<gene>
    <name evidence="1" type="ORF">WJX84_010364</name>
</gene>
<comment type="caution">
    <text evidence="1">The sequence shown here is derived from an EMBL/GenBank/DDBJ whole genome shotgun (WGS) entry which is preliminary data.</text>
</comment>
<organism evidence="1 2">
    <name type="scientific">Apatococcus fuscideae</name>
    <dbReference type="NCBI Taxonomy" id="2026836"/>
    <lineage>
        <taxon>Eukaryota</taxon>
        <taxon>Viridiplantae</taxon>
        <taxon>Chlorophyta</taxon>
        <taxon>core chlorophytes</taxon>
        <taxon>Trebouxiophyceae</taxon>
        <taxon>Chlorellales</taxon>
        <taxon>Chlorellaceae</taxon>
        <taxon>Apatococcus</taxon>
    </lineage>
</organism>
<protein>
    <submittedName>
        <fullName evidence="1">Uncharacterized protein</fullName>
    </submittedName>
</protein>